<name>A0A0G4LYW3_VERLO</name>
<dbReference type="InterPro" id="IPR013830">
    <property type="entry name" value="SGNH_hydro"/>
</dbReference>
<reference evidence="5 6" key="1">
    <citation type="submission" date="2015-05" db="EMBL/GenBank/DDBJ databases">
        <authorList>
            <person name="Fogelqvist Johan"/>
        </authorList>
    </citation>
    <scope>NUCLEOTIDE SEQUENCE [LARGE SCALE GENOMIC DNA]</scope>
    <source>
        <strain evidence="2">VL1</strain>
        <strain evidence="3">VL2</strain>
    </source>
</reference>
<dbReference type="SUPFAM" id="SSF52266">
    <property type="entry name" value="SGNH hydrolase"/>
    <property type="match status" value="1"/>
</dbReference>
<dbReference type="CDD" id="cd01833">
    <property type="entry name" value="XynB_like"/>
    <property type="match status" value="1"/>
</dbReference>
<accession>A0A0G4LYW3</accession>
<dbReference type="GO" id="GO:0004622">
    <property type="term" value="F:phosphatidylcholine lysophospholipase activity"/>
    <property type="evidence" value="ECO:0007669"/>
    <property type="project" value="TreeGrafter"/>
</dbReference>
<protein>
    <recommendedName>
        <fullName evidence="1">SGNH hydrolase-type esterase domain-containing protein</fullName>
    </recommendedName>
</protein>
<dbReference type="InterPro" id="IPR051532">
    <property type="entry name" value="Ester_Hydrolysis_Enzymes"/>
</dbReference>
<dbReference type="Proteomes" id="UP000045706">
    <property type="component" value="Unassembled WGS sequence"/>
</dbReference>
<dbReference type="EMBL" id="JAEMWZ010000255">
    <property type="protein sequence ID" value="KAG7129147.1"/>
    <property type="molecule type" value="Genomic_DNA"/>
</dbReference>
<keyword evidence="5" id="KW-1185">Reference proteome</keyword>
<gene>
    <name evidence="2" type="ORF">BN1708_014717</name>
    <name evidence="3" type="ORF">BN1723_014830</name>
    <name evidence="4" type="ORF">HYQ45_011568</name>
</gene>
<organism evidence="2 5">
    <name type="scientific">Verticillium longisporum</name>
    <name type="common">Verticillium dahliae var. longisporum</name>
    <dbReference type="NCBI Taxonomy" id="100787"/>
    <lineage>
        <taxon>Eukaryota</taxon>
        <taxon>Fungi</taxon>
        <taxon>Dikarya</taxon>
        <taxon>Ascomycota</taxon>
        <taxon>Pezizomycotina</taxon>
        <taxon>Sordariomycetes</taxon>
        <taxon>Hypocreomycetidae</taxon>
        <taxon>Glomerellales</taxon>
        <taxon>Plectosphaerellaceae</taxon>
        <taxon>Verticillium</taxon>
    </lineage>
</organism>
<proteinExistence type="predicted"/>
<evidence type="ECO:0000259" key="1">
    <source>
        <dbReference type="Pfam" id="PF13472"/>
    </source>
</evidence>
<feature type="domain" description="SGNH hydrolase-type esterase" evidence="1">
    <location>
        <begin position="67"/>
        <end position="249"/>
    </location>
</feature>
<sequence>MLLLITSLARVMWSRQILVLITALGLASSSLFQRNANTDLPLNLPLSVTDASPAQTISSGTTLRILCVGDSVTVGHGSKGLNGYRSDLAERLSSSNEVDFVGTEHGGAMRDGYFAAWNGKTIQFLADHIGPSLEQRPNLILLHAGTNDMASVERIAKEGNDPIAAAGRLGDLLDLMIRACPDAVIIVAVILGSCQMDRVARTTEYQALIPEVVRRRLDDGHKVLAADFSAMPQSFLRGDCIHPSMDGYKEMGRYWYDFITQIPAAWWLPAPSAVDAGRGEQKVDVQSSGGSLRPTAWFLPVLAWLMLG</sequence>
<dbReference type="STRING" id="100787.A0A0G4LYW3"/>
<dbReference type="EMBL" id="CVQI01026446">
    <property type="protein sequence ID" value="CRK34117.1"/>
    <property type="molecule type" value="Genomic_DNA"/>
</dbReference>
<evidence type="ECO:0000313" key="3">
    <source>
        <dbReference type="EMBL" id="CRK34117.1"/>
    </source>
</evidence>
<reference evidence="4" key="2">
    <citation type="journal article" date="2021" name="Mol. Plant Pathol.">
        <title>A 20-kb lineage-specific genomic region tames virulence in pathogenic amphidiploid Verticillium longisporum.</title>
        <authorList>
            <person name="Harting R."/>
            <person name="Starke J."/>
            <person name="Kusch H."/>
            <person name="Poggeler S."/>
            <person name="Maurus I."/>
            <person name="Schluter R."/>
            <person name="Landesfeind M."/>
            <person name="Bulla I."/>
            <person name="Nowrousian M."/>
            <person name="de Jonge R."/>
            <person name="Stahlhut G."/>
            <person name="Hoff K.J."/>
            <person name="Asshauer K.P."/>
            <person name="Thurmer A."/>
            <person name="Stanke M."/>
            <person name="Daniel R."/>
            <person name="Morgenstern B."/>
            <person name="Thomma B.P.H.J."/>
            <person name="Kronstad J.W."/>
            <person name="Braus-Stromeyer S.A."/>
            <person name="Braus G.H."/>
        </authorList>
    </citation>
    <scope>NUCLEOTIDE SEQUENCE</scope>
    <source>
        <strain evidence="4">Vl32</strain>
    </source>
</reference>
<dbReference type="PANTHER" id="PTHR30383">
    <property type="entry name" value="THIOESTERASE 1/PROTEASE 1/LYSOPHOSPHOLIPASE L1"/>
    <property type="match status" value="1"/>
</dbReference>
<dbReference type="InterPro" id="IPR036514">
    <property type="entry name" value="SGNH_hydro_sf"/>
</dbReference>
<evidence type="ECO:0000313" key="5">
    <source>
        <dbReference type="Proteomes" id="UP000044602"/>
    </source>
</evidence>
<dbReference type="Proteomes" id="UP000689129">
    <property type="component" value="Unassembled WGS sequence"/>
</dbReference>
<dbReference type="Gene3D" id="3.40.50.1110">
    <property type="entry name" value="SGNH hydrolase"/>
    <property type="match status" value="1"/>
</dbReference>
<dbReference type="EMBL" id="CVQH01020330">
    <property type="protein sequence ID" value="CRK27199.1"/>
    <property type="molecule type" value="Genomic_DNA"/>
</dbReference>
<evidence type="ECO:0000313" key="6">
    <source>
        <dbReference type="Proteomes" id="UP000045706"/>
    </source>
</evidence>
<dbReference type="PANTHER" id="PTHR30383:SF5">
    <property type="entry name" value="SGNH HYDROLASE-TYPE ESTERASE DOMAIN-CONTAINING PROTEIN"/>
    <property type="match status" value="1"/>
</dbReference>
<dbReference type="Proteomes" id="UP000044602">
    <property type="component" value="Unassembled WGS sequence"/>
</dbReference>
<dbReference type="OrthoDB" id="2119228at2759"/>
<evidence type="ECO:0000313" key="2">
    <source>
        <dbReference type="EMBL" id="CRK27199.1"/>
    </source>
</evidence>
<dbReference type="Pfam" id="PF13472">
    <property type="entry name" value="Lipase_GDSL_2"/>
    <property type="match status" value="1"/>
</dbReference>
<evidence type="ECO:0000313" key="4">
    <source>
        <dbReference type="EMBL" id="KAG7129147.1"/>
    </source>
</evidence>
<dbReference type="AlphaFoldDB" id="A0A0G4LYW3"/>